<dbReference type="EMBL" id="FNKY01000001">
    <property type="protein sequence ID" value="SDQ47301.1"/>
    <property type="molecule type" value="Genomic_DNA"/>
</dbReference>
<evidence type="ECO:0000313" key="4">
    <source>
        <dbReference type="Proteomes" id="UP000183471"/>
    </source>
</evidence>
<evidence type="ECO:0000259" key="2">
    <source>
        <dbReference type="Pfam" id="PF12849"/>
    </source>
</evidence>
<sequence>MKQQLKLFAASLALAFAGQAYAVGPTVTPDLILYTGGGAEQNNVFETIAKSLFTPGTIDYYTDQADNSKGRSFRAVYGKLAAAAGSLPAGSNVLIVYRSLGGVFANGIGPLVRGQTLPYYRVIGNATLISAGGNPSYRITNTGLTDPKAPDIGLANQELALFTGLNLPSGVSPVTAAELGHVTSQPLYAVVNGIAVTNNLAEQRPNGFSKAEIAAILSGGIQDWSQLRNATDTGNLPAGPVVVIDRNFGSGAKAAANQYFLNNPGGAAFGGTVEPINISGDLGDPVNYGEYTVRTEPSAGNVPSVLDGVFAKGKRAIGILGLENIPTGANHWQFTSIDGASVGTTTFNKAQAISGRYDYFYQASVNTRKNAVNGQRYHQSGTAWGSVTTAFINKALDPAVITTVPGTILDPITFPETGNAALDAFRAKGTRFGNSTAPLQLVE</sequence>
<dbReference type="InterPro" id="IPR024370">
    <property type="entry name" value="PBP_domain"/>
</dbReference>
<dbReference type="Proteomes" id="UP000183471">
    <property type="component" value="Unassembled WGS sequence"/>
</dbReference>
<accession>A0ABY0T978</accession>
<dbReference type="Gene3D" id="3.40.190.10">
    <property type="entry name" value="Periplasmic binding protein-like II"/>
    <property type="match status" value="1"/>
</dbReference>
<comment type="caution">
    <text evidence="3">The sequence shown here is derived from an EMBL/GenBank/DDBJ whole genome shotgun (WGS) entry which is preliminary data.</text>
</comment>
<dbReference type="RefSeq" id="WP_074631086.1">
    <property type="nucleotide sequence ID" value="NZ_FNKY01000001.1"/>
</dbReference>
<feature type="domain" description="PBP" evidence="2">
    <location>
        <begin position="173"/>
        <end position="365"/>
    </location>
</feature>
<dbReference type="SUPFAM" id="SSF53850">
    <property type="entry name" value="Periplasmic binding protein-like II"/>
    <property type="match status" value="1"/>
</dbReference>
<reference evidence="3 4" key="1">
    <citation type="submission" date="2016-10" db="EMBL/GenBank/DDBJ databases">
        <authorList>
            <person name="Varghese N."/>
            <person name="Submissions S."/>
        </authorList>
    </citation>
    <scope>NUCLEOTIDE SEQUENCE [LARGE SCALE GENOMIC DNA]</scope>
    <source>
        <strain evidence="3 4">Nl1</strain>
    </source>
</reference>
<dbReference type="Pfam" id="PF12849">
    <property type="entry name" value="PBP_like_2"/>
    <property type="match status" value="1"/>
</dbReference>
<gene>
    <name evidence="3" type="ORF">SAMN05216402_0992</name>
</gene>
<proteinExistence type="predicted"/>
<feature type="signal peptide" evidence="1">
    <location>
        <begin position="1"/>
        <end position="22"/>
    </location>
</feature>
<keyword evidence="1" id="KW-0732">Signal</keyword>
<protein>
    <submittedName>
        <fullName evidence="3">PBP superfamily domain-containing protein</fullName>
    </submittedName>
</protein>
<evidence type="ECO:0000313" key="3">
    <source>
        <dbReference type="EMBL" id="SDQ47301.1"/>
    </source>
</evidence>
<keyword evidence="4" id="KW-1185">Reference proteome</keyword>
<name>A0ABY0T978_9PROT</name>
<feature type="chain" id="PRO_5046760060" evidence="1">
    <location>
        <begin position="23"/>
        <end position="443"/>
    </location>
</feature>
<organism evidence="3 4">
    <name type="scientific">Nitrosospira multiformis</name>
    <dbReference type="NCBI Taxonomy" id="1231"/>
    <lineage>
        <taxon>Bacteria</taxon>
        <taxon>Pseudomonadati</taxon>
        <taxon>Pseudomonadota</taxon>
        <taxon>Betaproteobacteria</taxon>
        <taxon>Nitrosomonadales</taxon>
        <taxon>Nitrosomonadaceae</taxon>
        <taxon>Nitrosospira</taxon>
    </lineage>
</organism>
<evidence type="ECO:0000256" key="1">
    <source>
        <dbReference type="SAM" id="SignalP"/>
    </source>
</evidence>